<keyword evidence="3" id="KW-1185">Reference proteome</keyword>
<gene>
    <name evidence="2" type="ORF">CV103_21455</name>
</gene>
<dbReference type="Proteomes" id="UP000241206">
    <property type="component" value="Unassembled WGS sequence"/>
</dbReference>
<feature type="signal peptide" evidence="1">
    <location>
        <begin position="1"/>
        <end position="19"/>
    </location>
</feature>
<comment type="caution">
    <text evidence="2">The sequence shown here is derived from an EMBL/GenBank/DDBJ whole genome shotgun (WGS) entry which is preliminary data.</text>
</comment>
<dbReference type="NCBIfam" id="TIGR04433">
    <property type="entry name" value="UrcA_uranyl"/>
    <property type="match status" value="1"/>
</dbReference>
<evidence type="ECO:0000313" key="3">
    <source>
        <dbReference type="Proteomes" id="UP000241206"/>
    </source>
</evidence>
<reference evidence="2 3" key="1">
    <citation type="submission" date="2017-11" db="EMBL/GenBank/DDBJ databases">
        <title>Sphingomonas oleivorans sp. nov., isolated from oil-contaminated soil.</title>
        <authorList>
            <person name="Wang L."/>
            <person name="Chen L."/>
        </authorList>
    </citation>
    <scope>NUCLEOTIDE SEQUENCE [LARGE SCALE GENOMIC DNA]</scope>
    <source>
        <strain evidence="2 3">K101</strain>
    </source>
</reference>
<dbReference type="EMBL" id="PHHF01000085">
    <property type="protein sequence ID" value="PTD15898.1"/>
    <property type="molecule type" value="Genomic_DNA"/>
</dbReference>
<evidence type="ECO:0000313" key="2">
    <source>
        <dbReference type="EMBL" id="PTD15898.1"/>
    </source>
</evidence>
<organism evidence="2 3">
    <name type="scientific">Edaphosphingomonas fennica</name>
    <dbReference type="NCBI Taxonomy" id="114404"/>
    <lineage>
        <taxon>Bacteria</taxon>
        <taxon>Pseudomonadati</taxon>
        <taxon>Pseudomonadota</taxon>
        <taxon>Alphaproteobacteria</taxon>
        <taxon>Sphingomonadales</taxon>
        <taxon>Rhizorhabdaceae</taxon>
        <taxon>Edaphosphingomonas</taxon>
    </lineage>
</organism>
<name>A0A2T4HJC0_9SPHN</name>
<dbReference type="InterPro" id="IPR030972">
    <property type="entry name" value="UrcA_uranyl"/>
</dbReference>
<protein>
    <submittedName>
        <fullName evidence="2">UrcA family protein</fullName>
    </submittedName>
</protein>
<evidence type="ECO:0000256" key="1">
    <source>
        <dbReference type="SAM" id="SignalP"/>
    </source>
</evidence>
<dbReference type="AlphaFoldDB" id="A0A2T4HJC0"/>
<feature type="chain" id="PRO_5015613364" evidence="1">
    <location>
        <begin position="20"/>
        <end position="132"/>
    </location>
</feature>
<keyword evidence="1" id="KW-0732">Signal</keyword>
<proteinExistence type="predicted"/>
<sequence>MTARIVSAWRLALMATALAASGSAGFAKAQDAGNEITVEAPRSVPIPVERNPYTGAAIATTTVRMSVLYGDLDLTTQRDSDRLMLRIRNVARDACKQLDRLYPLNPDESCVDKTVETSAPLGQAVIAAARGH</sequence>
<accession>A0A2T4HJC0</accession>